<proteinExistence type="predicted"/>
<evidence type="ECO:0000313" key="2">
    <source>
        <dbReference type="Proteomes" id="UP000187406"/>
    </source>
</evidence>
<comment type="caution">
    <text evidence="1">The sequence shown here is derived from an EMBL/GenBank/DDBJ whole genome shotgun (WGS) entry which is preliminary data.</text>
</comment>
<dbReference type="AlphaFoldDB" id="A0A1Q3BI06"/>
<name>A0A1Q3BI06_CEPFO</name>
<sequence length="99" mass="10972">MLIKKKSRRLVEKAVSLCALSLSISNPMPISLYPPPSLSLITRFSFSDPTKISLPQDPYDHPLHLLSPNPYKKCLCCPKLSTLLPVLLPLSTLFSLSLP</sequence>
<dbReference type="InParanoid" id="A0A1Q3BI06"/>
<protein>
    <submittedName>
        <fullName evidence="1">Uncharacterized protein</fullName>
    </submittedName>
</protein>
<accession>A0A1Q3BI06</accession>
<evidence type="ECO:0000313" key="1">
    <source>
        <dbReference type="EMBL" id="GAV67482.1"/>
    </source>
</evidence>
<reference evidence="2" key="1">
    <citation type="submission" date="2016-04" db="EMBL/GenBank/DDBJ databases">
        <title>Cephalotus genome sequencing.</title>
        <authorList>
            <person name="Fukushima K."/>
            <person name="Hasebe M."/>
            <person name="Fang X."/>
        </authorList>
    </citation>
    <scope>NUCLEOTIDE SEQUENCE [LARGE SCALE GENOMIC DNA]</scope>
    <source>
        <strain evidence="2">cv. St1</strain>
    </source>
</reference>
<gene>
    <name evidence="1" type="ORF">CFOL_v3_10987</name>
</gene>
<dbReference type="EMBL" id="BDDD01000557">
    <property type="protein sequence ID" value="GAV67482.1"/>
    <property type="molecule type" value="Genomic_DNA"/>
</dbReference>
<organism evidence="1 2">
    <name type="scientific">Cephalotus follicularis</name>
    <name type="common">Albany pitcher plant</name>
    <dbReference type="NCBI Taxonomy" id="3775"/>
    <lineage>
        <taxon>Eukaryota</taxon>
        <taxon>Viridiplantae</taxon>
        <taxon>Streptophyta</taxon>
        <taxon>Embryophyta</taxon>
        <taxon>Tracheophyta</taxon>
        <taxon>Spermatophyta</taxon>
        <taxon>Magnoliopsida</taxon>
        <taxon>eudicotyledons</taxon>
        <taxon>Gunneridae</taxon>
        <taxon>Pentapetalae</taxon>
        <taxon>rosids</taxon>
        <taxon>fabids</taxon>
        <taxon>Oxalidales</taxon>
        <taxon>Cephalotaceae</taxon>
        <taxon>Cephalotus</taxon>
    </lineage>
</organism>
<keyword evidence="2" id="KW-1185">Reference proteome</keyword>
<dbReference type="Proteomes" id="UP000187406">
    <property type="component" value="Unassembled WGS sequence"/>
</dbReference>